<proteinExistence type="predicted"/>
<evidence type="ECO:0000313" key="1">
    <source>
        <dbReference type="EMBL" id="DAE00407.1"/>
    </source>
</evidence>
<sequence length="111" mass="12917">MNIEYQAYILPPKEDGKISTSKAQVEYSDNAYYADKKNKEELRKILDNHPFLYLDSFLNSEKHGFVLGIRSGIRTAEETLEMYLKDLLTRLTVKESCENKGAEVIYRIAYQ</sequence>
<accession>A0A8S5NZZ7</accession>
<name>A0A8S5NZZ7_9CAUD</name>
<reference evidence="1" key="1">
    <citation type="journal article" date="2021" name="Proc. Natl. Acad. Sci. U.S.A.">
        <title>A Catalog of Tens of Thousands of Viruses from Human Metagenomes Reveals Hidden Associations with Chronic Diseases.</title>
        <authorList>
            <person name="Tisza M.J."/>
            <person name="Buck C.B."/>
        </authorList>
    </citation>
    <scope>NUCLEOTIDE SEQUENCE</scope>
    <source>
        <strain evidence="1">CtLnO19</strain>
    </source>
</reference>
<organism evidence="1">
    <name type="scientific">Myoviridae sp. ctLnO19</name>
    <dbReference type="NCBI Taxonomy" id="2825085"/>
    <lineage>
        <taxon>Viruses</taxon>
        <taxon>Duplodnaviria</taxon>
        <taxon>Heunggongvirae</taxon>
        <taxon>Uroviricota</taxon>
        <taxon>Caudoviricetes</taxon>
    </lineage>
</organism>
<dbReference type="EMBL" id="BK015301">
    <property type="protein sequence ID" value="DAE00407.1"/>
    <property type="molecule type" value="Genomic_DNA"/>
</dbReference>
<protein>
    <submittedName>
        <fullName evidence="1">Uncharacterized protein</fullName>
    </submittedName>
</protein>